<evidence type="ECO:0000256" key="3">
    <source>
        <dbReference type="SAM" id="MobiDB-lite"/>
    </source>
</evidence>
<dbReference type="VEuPathDB" id="VectorBase:CSON003499"/>
<keyword evidence="2" id="KW-0012">Acyltransferase</keyword>
<sequence>MLEQENLLPQEVAYDRPSVKLLNFLNKYYGLYTKIQQLNNFVIFDGFFDNKSDLENVDRRMRITASPNCNLFGPQFVKEDEDLGTRNTNQRRSNSQSRAGVSSNPLSPSMVQQQPLGRYAAPRPMGSMSQIIHNAPTTVTTKSPNRNDQYNRETSELHSPTSQYYNNHHHSENGDNHSEIQREIDDLADRVTEVEFEQKELHELQQERRSSRPPSTPQSPVKERFPEAHSPGEQVPTFSQHGHHYNQYDATNNLPLHQNPNASVSKMHTGQKNISSNVFDAVSPGQRMEFDQEKDEGFGVVKINRPIRRSGERHETDSVVSHNSQNGWTEQGHFDLKYHHNKLW</sequence>
<dbReference type="PROSITE" id="PS51730">
    <property type="entry name" value="GNAT_ATAT"/>
    <property type="match status" value="1"/>
</dbReference>
<dbReference type="EMBL" id="UFQS01000164">
    <property type="protein sequence ID" value="SSX00670.1"/>
    <property type="molecule type" value="Genomic_DNA"/>
</dbReference>
<dbReference type="AlphaFoldDB" id="A0A336LSZ8"/>
<feature type="compositionally biased region" description="Polar residues" evidence="3">
    <location>
        <begin position="157"/>
        <end position="166"/>
    </location>
</feature>
<evidence type="ECO:0000259" key="4">
    <source>
        <dbReference type="PROSITE" id="PS51730"/>
    </source>
</evidence>
<dbReference type="EMBL" id="UFQT01000164">
    <property type="protein sequence ID" value="SSX21050.1"/>
    <property type="molecule type" value="Genomic_DNA"/>
</dbReference>
<feature type="region of interest" description="Disordered" evidence="3">
    <location>
        <begin position="74"/>
        <end position="112"/>
    </location>
</feature>
<reference evidence="6" key="2">
    <citation type="submission" date="2018-07" db="EMBL/GenBank/DDBJ databases">
        <authorList>
            <person name="Quirk P.G."/>
            <person name="Krulwich T.A."/>
        </authorList>
    </citation>
    <scope>NUCLEOTIDE SEQUENCE</scope>
</reference>
<dbReference type="InterPro" id="IPR038746">
    <property type="entry name" value="Atat"/>
</dbReference>
<evidence type="ECO:0000256" key="2">
    <source>
        <dbReference type="ARBA" id="ARBA00023315"/>
    </source>
</evidence>
<feature type="compositionally biased region" description="Polar residues" evidence="3">
    <location>
        <begin position="85"/>
        <end position="112"/>
    </location>
</feature>
<reference evidence="5" key="1">
    <citation type="submission" date="2018-04" db="EMBL/GenBank/DDBJ databases">
        <authorList>
            <person name="Go L.Y."/>
            <person name="Mitchell J.A."/>
        </authorList>
    </citation>
    <scope>NUCLEOTIDE SEQUENCE</scope>
    <source>
        <tissue evidence="5">Whole organism</tissue>
    </source>
</reference>
<dbReference type="InterPro" id="IPR007965">
    <property type="entry name" value="GNAT_ATAT"/>
</dbReference>
<feature type="region of interest" description="Disordered" evidence="3">
    <location>
        <begin position="135"/>
        <end position="177"/>
    </location>
</feature>
<feature type="compositionally biased region" description="Polar residues" evidence="3">
    <location>
        <begin position="135"/>
        <end position="148"/>
    </location>
</feature>
<evidence type="ECO:0000313" key="5">
    <source>
        <dbReference type="EMBL" id="SSX00670.1"/>
    </source>
</evidence>
<evidence type="ECO:0000313" key="6">
    <source>
        <dbReference type="EMBL" id="SSX21050.1"/>
    </source>
</evidence>
<evidence type="ECO:0000256" key="1">
    <source>
        <dbReference type="ARBA" id="ARBA00022679"/>
    </source>
</evidence>
<keyword evidence="1" id="KW-0808">Transferase</keyword>
<protein>
    <submittedName>
        <fullName evidence="6">CSON003499 protein</fullName>
    </submittedName>
</protein>
<dbReference type="PANTHER" id="PTHR12327">
    <property type="entry name" value="ALPHA-TUBULIN N-ACETYLTRANSFERASE 1"/>
    <property type="match status" value="1"/>
</dbReference>
<dbReference type="GO" id="GO:0005874">
    <property type="term" value="C:microtubule"/>
    <property type="evidence" value="ECO:0007669"/>
    <property type="project" value="InterPro"/>
</dbReference>
<name>A0A336LSZ8_CULSO</name>
<feature type="region of interest" description="Disordered" evidence="3">
    <location>
        <begin position="201"/>
        <end position="244"/>
    </location>
</feature>
<dbReference type="Gene3D" id="3.40.630.30">
    <property type="match status" value="1"/>
</dbReference>
<accession>A0A336LSZ8</accession>
<proteinExistence type="predicted"/>
<organism evidence="6">
    <name type="scientific">Culicoides sonorensis</name>
    <name type="common">Biting midge</name>
    <dbReference type="NCBI Taxonomy" id="179676"/>
    <lineage>
        <taxon>Eukaryota</taxon>
        <taxon>Metazoa</taxon>
        <taxon>Ecdysozoa</taxon>
        <taxon>Arthropoda</taxon>
        <taxon>Hexapoda</taxon>
        <taxon>Insecta</taxon>
        <taxon>Pterygota</taxon>
        <taxon>Neoptera</taxon>
        <taxon>Endopterygota</taxon>
        <taxon>Diptera</taxon>
        <taxon>Nematocera</taxon>
        <taxon>Chironomoidea</taxon>
        <taxon>Ceratopogonidae</taxon>
        <taxon>Ceratopogoninae</taxon>
        <taxon>Culicoides</taxon>
        <taxon>Monoculicoides</taxon>
    </lineage>
</organism>
<dbReference type="OMA" id="YENNHAT"/>
<feature type="compositionally biased region" description="Basic and acidic residues" evidence="3">
    <location>
        <begin position="201"/>
        <end position="210"/>
    </location>
</feature>
<dbReference type="Pfam" id="PF05301">
    <property type="entry name" value="Acetyltransf_16"/>
    <property type="match status" value="1"/>
</dbReference>
<gene>
    <name evidence="6" type="primary">CSON003499</name>
</gene>
<dbReference type="PANTHER" id="PTHR12327:SF0">
    <property type="entry name" value="ALPHA-TUBULIN N-ACETYLTRANSFERASE 1"/>
    <property type="match status" value="1"/>
</dbReference>
<feature type="domain" description="N-acetyltransferase" evidence="4">
    <location>
        <begin position="1"/>
        <end position="48"/>
    </location>
</feature>
<dbReference type="GO" id="GO:0019799">
    <property type="term" value="F:tubulin N-acetyltransferase activity"/>
    <property type="evidence" value="ECO:0007669"/>
    <property type="project" value="InterPro"/>
</dbReference>